<name>A0A1Y5Q567_9GAMM</name>
<dbReference type="Pfam" id="PF11162">
    <property type="entry name" value="DUF2946"/>
    <property type="match status" value="1"/>
</dbReference>
<dbReference type="EMBL" id="FLTS01000001">
    <property type="protein sequence ID" value="SBV37381.1"/>
    <property type="molecule type" value="Genomic_DNA"/>
</dbReference>
<organism evidence="3">
    <name type="scientific">uncultured Stenotrophomonas sp</name>
    <dbReference type="NCBI Taxonomy" id="165438"/>
    <lineage>
        <taxon>Bacteria</taxon>
        <taxon>Pseudomonadati</taxon>
        <taxon>Pseudomonadota</taxon>
        <taxon>Gammaproteobacteria</taxon>
        <taxon>Lysobacterales</taxon>
        <taxon>Lysobacteraceae</taxon>
        <taxon>Stenotrophomonas</taxon>
        <taxon>environmental samples</taxon>
    </lineage>
</organism>
<protein>
    <recommendedName>
        <fullName evidence="4">DUF2946 domain-containing protein</fullName>
    </recommendedName>
</protein>
<sequence>MLRLALLAALLMALAPAVSRGLADAGPRMLQGWAELCTASGLKWVDTGRQSPVEQAPFDKGHATMGGDCEYCQLASLLPLLLLFACQAFPRLSGGRLPLPAAPRRRPLPNLRGLGSRGPPVLS</sequence>
<evidence type="ECO:0000313" key="3">
    <source>
        <dbReference type="EMBL" id="SBV37381.1"/>
    </source>
</evidence>
<gene>
    <name evidence="3" type="ORF">STPYR_12311</name>
</gene>
<keyword evidence="2" id="KW-0732">Signal</keyword>
<evidence type="ECO:0000256" key="2">
    <source>
        <dbReference type="SAM" id="SignalP"/>
    </source>
</evidence>
<feature type="region of interest" description="Disordered" evidence="1">
    <location>
        <begin position="94"/>
        <end position="123"/>
    </location>
</feature>
<reference evidence="3" key="1">
    <citation type="submission" date="2016-03" db="EMBL/GenBank/DDBJ databases">
        <authorList>
            <person name="Ploux O."/>
        </authorList>
    </citation>
    <scope>NUCLEOTIDE SEQUENCE</scope>
    <source>
        <strain evidence="3">UC10</strain>
    </source>
</reference>
<proteinExistence type="predicted"/>
<feature type="signal peptide" evidence="2">
    <location>
        <begin position="1"/>
        <end position="25"/>
    </location>
</feature>
<accession>A0A1Y5Q567</accession>
<feature type="chain" id="PRO_5012350875" description="DUF2946 domain-containing protein" evidence="2">
    <location>
        <begin position="26"/>
        <end position="123"/>
    </location>
</feature>
<feature type="compositionally biased region" description="Low complexity" evidence="1">
    <location>
        <begin position="108"/>
        <end position="123"/>
    </location>
</feature>
<evidence type="ECO:0000256" key="1">
    <source>
        <dbReference type="SAM" id="MobiDB-lite"/>
    </source>
</evidence>
<dbReference type="InterPro" id="IPR021333">
    <property type="entry name" value="DUF2946"/>
</dbReference>
<evidence type="ECO:0008006" key="4">
    <source>
        <dbReference type="Google" id="ProtNLM"/>
    </source>
</evidence>
<dbReference type="AlphaFoldDB" id="A0A1Y5Q567"/>